<protein>
    <submittedName>
        <fullName evidence="2">Uncharacterized protein</fullName>
    </submittedName>
</protein>
<dbReference type="EMBL" id="MT771345">
    <property type="protein sequence ID" value="QOC56240.1"/>
    <property type="molecule type" value="Genomic_DNA"/>
</dbReference>
<organism evidence="2 3">
    <name type="scientific">Gordonia phage Sienna</name>
    <dbReference type="NCBI Taxonomy" id="2759396"/>
    <lineage>
        <taxon>Viruses</taxon>
        <taxon>Duplodnaviria</taxon>
        <taxon>Heunggongvirae</taxon>
        <taxon>Uroviricota</taxon>
        <taxon>Caudoviricetes</taxon>
        <taxon>Terapinvirus</taxon>
        <taxon>Terapinvirus terapin</taxon>
    </lineage>
</organism>
<proteinExistence type="predicted"/>
<reference evidence="2 3" key="1">
    <citation type="submission" date="2020-07" db="EMBL/GenBank/DDBJ databases">
        <authorList>
            <person name="Bortz R.L."/>
            <person name="Azar A."/>
            <person name="Bigley D.P."/>
            <person name="Brower T.S."/>
            <person name="Grinkewitz S."/>
            <person name="Hileman B.A."/>
            <person name="Kistler A."/>
            <person name="Lapat C.L."/>
            <person name="Murphey C.P."/>
            <person name="Rahman A."/>
            <person name="Strauss J.R."/>
            <person name="Taylor J.L."/>
            <person name="Butela K.A."/>
            <person name="Garlena R.A."/>
            <person name="Russell D.A."/>
            <person name="Pope W.H."/>
            <person name="Jacobs-Sera D."/>
            <person name="Hatfull G.F."/>
        </authorList>
    </citation>
    <scope>NUCLEOTIDE SEQUENCE [LARGE SCALE GENOMIC DNA]</scope>
</reference>
<feature type="region of interest" description="Disordered" evidence="1">
    <location>
        <begin position="67"/>
        <end position="89"/>
    </location>
</feature>
<sequence length="89" mass="9867">MIDQEPKRVATFICSSCGLDWQDHRNLATEEWWHDWYMNNLGSPGPETGPPEDLMPNLTHCIKLLKKANQGPPGPVGPMGAQGRDGIGR</sequence>
<name>A0A7L7SJC2_9CAUD</name>
<evidence type="ECO:0000313" key="2">
    <source>
        <dbReference type="EMBL" id="QOC56240.1"/>
    </source>
</evidence>
<evidence type="ECO:0000256" key="1">
    <source>
        <dbReference type="SAM" id="MobiDB-lite"/>
    </source>
</evidence>
<gene>
    <name evidence="2" type="primary">95</name>
    <name evidence="2" type="ORF">SEA_SIENNA_95</name>
</gene>
<dbReference type="Proteomes" id="UP000516738">
    <property type="component" value="Segment"/>
</dbReference>
<evidence type="ECO:0000313" key="3">
    <source>
        <dbReference type="Proteomes" id="UP000516738"/>
    </source>
</evidence>
<accession>A0A7L7SJC2</accession>